<dbReference type="AlphaFoldDB" id="A0A0X3ALR8"/>
<dbReference type="OrthoDB" id="1246696at2"/>
<sequence>MDGVSLFFTPYSQNSKEPVLKVDFSSLYHEYEVVIDMEKENTNTKIEYTTGVKYEKRSPSGNAVISIHKLTKTFINGIETDLISEKISALAGSIFTPLQIELNRKGEAIQLADYESILKKWKKVQEDLKKNYAGQTLNSYIECINHALKSPESVFEKLKKDWFLSLYCIPLYTKYTNPPEKEIWRLPSLLKGEETRGYFVSKSSENLEDSDNSILIFVQNIDNPDAFANIYTLDNKTKLIKNIEAVITEKEGYTLRTKIQCIKIHKKEKENTPIPEKKKDFDEEAAWQKYQRKKKGFWGRLFDE</sequence>
<name>A0A0X3ALR8_9FLAO</name>
<evidence type="ECO:0000313" key="2">
    <source>
        <dbReference type="Proteomes" id="UP000182761"/>
    </source>
</evidence>
<dbReference type="RefSeq" id="WP_055424560.1">
    <property type="nucleotide sequence ID" value="NZ_FCOR01000001.1"/>
</dbReference>
<dbReference type="STRING" id="1586267.GCA_001418685_00145"/>
<dbReference type="EMBL" id="FCOR01000001">
    <property type="protein sequence ID" value="CVK15331.1"/>
    <property type="molecule type" value="Genomic_DNA"/>
</dbReference>
<protein>
    <submittedName>
        <fullName evidence="1">Uncharacterized protein</fullName>
    </submittedName>
</protein>
<dbReference type="Proteomes" id="UP000182761">
    <property type="component" value="Unassembled WGS sequence"/>
</dbReference>
<evidence type="ECO:0000313" key="1">
    <source>
        <dbReference type="EMBL" id="CVK15331.1"/>
    </source>
</evidence>
<keyword evidence="2" id="KW-1185">Reference proteome</keyword>
<accession>A0A0X3ALR8</accession>
<gene>
    <name evidence="1" type="ORF">Ga0061079_101144</name>
</gene>
<organism evidence="1 2">
    <name type="scientific">Apibacter mensalis</name>
    <dbReference type="NCBI Taxonomy" id="1586267"/>
    <lineage>
        <taxon>Bacteria</taxon>
        <taxon>Pseudomonadati</taxon>
        <taxon>Bacteroidota</taxon>
        <taxon>Flavobacteriia</taxon>
        <taxon>Flavobacteriales</taxon>
        <taxon>Weeksellaceae</taxon>
        <taxon>Apibacter</taxon>
    </lineage>
</organism>
<proteinExistence type="predicted"/>
<reference evidence="1 2" key="1">
    <citation type="submission" date="2016-01" db="EMBL/GenBank/DDBJ databases">
        <authorList>
            <person name="McClelland M."/>
            <person name="Jain A."/>
            <person name="Saraogi P."/>
            <person name="Mendelson R."/>
            <person name="Westerman R."/>
            <person name="SanMiguel P."/>
            <person name="Csonka L."/>
        </authorList>
    </citation>
    <scope>NUCLEOTIDE SEQUENCE [LARGE SCALE GENOMIC DNA]</scope>
    <source>
        <strain evidence="1 2">R-53146</strain>
    </source>
</reference>